<protein>
    <recommendedName>
        <fullName evidence="2">Protein kinase domain-containing protein</fullName>
    </recommendedName>
</protein>
<feature type="region of interest" description="Disordered" evidence="1">
    <location>
        <begin position="369"/>
        <end position="398"/>
    </location>
</feature>
<keyword evidence="4" id="KW-1185">Reference proteome</keyword>
<dbReference type="PROSITE" id="PS00109">
    <property type="entry name" value="PROTEIN_KINASE_TYR"/>
    <property type="match status" value="1"/>
</dbReference>
<evidence type="ECO:0000313" key="4">
    <source>
        <dbReference type="Proteomes" id="UP000799118"/>
    </source>
</evidence>
<dbReference type="PROSITE" id="PS50011">
    <property type="entry name" value="PROTEIN_KINASE_DOM"/>
    <property type="match status" value="1"/>
</dbReference>
<dbReference type="InterPro" id="IPR040976">
    <property type="entry name" value="Pkinase_fungal"/>
</dbReference>
<dbReference type="PANTHER" id="PTHR38248">
    <property type="entry name" value="FUNK1 6"/>
    <property type="match status" value="1"/>
</dbReference>
<dbReference type="SUPFAM" id="SSF56112">
    <property type="entry name" value="Protein kinase-like (PK-like)"/>
    <property type="match status" value="1"/>
</dbReference>
<dbReference type="InterPro" id="IPR008266">
    <property type="entry name" value="Tyr_kinase_AS"/>
</dbReference>
<dbReference type="EMBL" id="ML769954">
    <property type="protein sequence ID" value="KAE9385693.1"/>
    <property type="molecule type" value="Genomic_DNA"/>
</dbReference>
<dbReference type="InterPro" id="IPR000719">
    <property type="entry name" value="Prot_kinase_dom"/>
</dbReference>
<sequence>MDSEPGTHTTILQEVPKTPAKPAIASDKQVYGPPIVNSTPAAKHAGSHAEDKVSQTVSVVNEFLEDDLAQRKVLSMEEFATIILNLPQDWTVKPAGKLGKEVEEFNKTFEAYLAEVRKTGHERRLYEPLVRLLNAVPRPKGSNTALEDEKAFYVQDPRPVLGSLIKRRPDLGAIYLQLLNLSKREDLAEWLEKHQVKDVFWGLLLYFVEVKNDDGHCLAEQCDESCCPQGTSSKKRGSPSVKSSNTSAQASFSKVGSRRSQPGSVSLSSSSKRRKEDVSTDEPAVGSGSSKKFKILSEPARIQPSRSSKKLRSASEYHKLALRNTSTSSALNDPASVEGILASKASSSADPSGSHNLDPDLLEATIEIPPTESKEKDSEIEEEKKLPPVQKREHTRKQAASYAREMFARGVPRTHVIGITIDDRLARMHYYDHSTVIESPVFHIDLQFKQLFLAMICQLQQLDQTQLGVIPGLEAPFLRNHTKLSLPSKFWNTYPPSADILVGSLYTFDYRNGKRTVIIKRVLFTTDGLNGRGTWVGEIECFCGDGKCAWTGEDYWHGKKLIMKLSFPSATREAEDKIILDARKLAESSDKWKWVLNHLPLIVHSFDTEFNEDSIPGRLKMRLQGDYEERVLRVTIQEKLHPITELEDPVELAQVFYDIVQVHEWLYEHARVLHRDLSETNLMFRRIDSKVYGVLNDFDLSSSVDRQDDGPSSKHRTGTKPFMAIDLLDKEWNGGHMYRHDLESLFYIMVCLACRYEKPGKPLPRPPYETWFCGSEDAVYAYKCSFIRKTTSFPVRPFFKGFEPWLKKVYDWLQSGDIRRQLAIRAAGHDDVDGDDDSDDELHSGPFDWETLGGKVSYPRMKRLMSSFKKKPLQTRCDYD</sequence>
<dbReference type="GO" id="GO:0005524">
    <property type="term" value="F:ATP binding"/>
    <property type="evidence" value="ECO:0007669"/>
    <property type="project" value="InterPro"/>
</dbReference>
<feature type="compositionally biased region" description="Polar residues" evidence="1">
    <location>
        <begin position="1"/>
        <end position="12"/>
    </location>
</feature>
<evidence type="ECO:0000256" key="1">
    <source>
        <dbReference type="SAM" id="MobiDB-lite"/>
    </source>
</evidence>
<proteinExistence type="predicted"/>
<feature type="compositionally biased region" description="Basic and acidic residues" evidence="1">
    <location>
        <begin position="372"/>
        <end position="392"/>
    </location>
</feature>
<gene>
    <name evidence="3" type="ORF">BT96DRAFT_1026507</name>
</gene>
<feature type="region of interest" description="Disordered" evidence="1">
    <location>
        <begin position="1"/>
        <end position="23"/>
    </location>
</feature>
<feature type="region of interest" description="Disordered" evidence="1">
    <location>
        <begin position="226"/>
        <end position="314"/>
    </location>
</feature>
<evidence type="ECO:0000259" key="2">
    <source>
        <dbReference type="PROSITE" id="PS50011"/>
    </source>
</evidence>
<name>A0A6A4GK13_9AGAR</name>
<accession>A0A6A4GK13</accession>
<dbReference type="Proteomes" id="UP000799118">
    <property type="component" value="Unassembled WGS sequence"/>
</dbReference>
<dbReference type="Gene3D" id="1.10.510.10">
    <property type="entry name" value="Transferase(Phosphotransferase) domain 1"/>
    <property type="match status" value="1"/>
</dbReference>
<dbReference type="OrthoDB" id="5569250at2759"/>
<dbReference type="Pfam" id="PF17667">
    <property type="entry name" value="Pkinase_fungal"/>
    <property type="match status" value="1"/>
</dbReference>
<feature type="domain" description="Protein kinase" evidence="2">
    <location>
        <begin position="524"/>
        <end position="832"/>
    </location>
</feature>
<evidence type="ECO:0000313" key="3">
    <source>
        <dbReference type="EMBL" id="KAE9385693.1"/>
    </source>
</evidence>
<dbReference type="AlphaFoldDB" id="A0A6A4GK13"/>
<reference evidence="3" key="1">
    <citation type="journal article" date="2019" name="Environ. Microbiol.">
        <title>Fungal ecological strategies reflected in gene transcription - a case study of two litter decomposers.</title>
        <authorList>
            <person name="Barbi F."/>
            <person name="Kohler A."/>
            <person name="Barry K."/>
            <person name="Baskaran P."/>
            <person name="Daum C."/>
            <person name="Fauchery L."/>
            <person name="Ihrmark K."/>
            <person name="Kuo A."/>
            <person name="LaButti K."/>
            <person name="Lipzen A."/>
            <person name="Morin E."/>
            <person name="Grigoriev I.V."/>
            <person name="Henrissat B."/>
            <person name="Lindahl B."/>
            <person name="Martin F."/>
        </authorList>
    </citation>
    <scope>NUCLEOTIDE SEQUENCE</scope>
    <source>
        <strain evidence="3">JB14</strain>
    </source>
</reference>
<feature type="compositionally biased region" description="Polar residues" evidence="1">
    <location>
        <begin position="240"/>
        <end position="254"/>
    </location>
</feature>
<dbReference type="InterPro" id="IPR011009">
    <property type="entry name" value="Kinase-like_dom_sf"/>
</dbReference>
<feature type="compositionally biased region" description="Low complexity" evidence="1">
    <location>
        <begin position="258"/>
        <end position="270"/>
    </location>
</feature>
<dbReference type="PANTHER" id="PTHR38248:SF2">
    <property type="entry name" value="FUNK1 11"/>
    <property type="match status" value="1"/>
</dbReference>
<organism evidence="3 4">
    <name type="scientific">Gymnopus androsaceus JB14</name>
    <dbReference type="NCBI Taxonomy" id="1447944"/>
    <lineage>
        <taxon>Eukaryota</taxon>
        <taxon>Fungi</taxon>
        <taxon>Dikarya</taxon>
        <taxon>Basidiomycota</taxon>
        <taxon>Agaricomycotina</taxon>
        <taxon>Agaricomycetes</taxon>
        <taxon>Agaricomycetidae</taxon>
        <taxon>Agaricales</taxon>
        <taxon>Marasmiineae</taxon>
        <taxon>Omphalotaceae</taxon>
        <taxon>Gymnopus</taxon>
    </lineage>
</organism>
<dbReference type="GO" id="GO:0004672">
    <property type="term" value="F:protein kinase activity"/>
    <property type="evidence" value="ECO:0007669"/>
    <property type="project" value="InterPro"/>
</dbReference>